<dbReference type="Proteomes" id="UP000032633">
    <property type="component" value="Chromosome"/>
</dbReference>
<evidence type="ECO:0000313" key="3">
    <source>
        <dbReference type="Proteomes" id="UP000032633"/>
    </source>
</evidence>
<name>A0A0D5NJW4_9BACL</name>
<dbReference type="SUPFAM" id="SSF55729">
    <property type="entry name" value="Acyl-CoA N-acyltransferases (Nat)"/>
    <property type="match status" value="1"/>
</dbReference>
<dbReference type="EMBL" id="CP011058">
    <property type="protein sequence ID" value="AJY75561.1"/>
    <property type="molecule type" value="Genomic_DNA"/>
</dbReference>
<reference evidence="2 3" key="1">
    <citation type="journal article" date="2015" name="J. Biotechnol.">
        <title>Complete genome sequence of Paenibacillus beijingensis 7188(T) (=DSM 24997(T)), a novel rhizobacterium from jujube garden soil.</title>
        <authorList>
            <person name="Kwak Y."/>
            <person name="Shin J.H."/>
        </authorList>
    </citation>
    <scope>NUCLEOTIDE SEQUENCE [LARGE SCALE GENOMIC DNA]</scope>
    <source>
        <strain evidence="2 3">DSM 24997</strain>
    </source>
</reference>
<evidence type="ECO:0000259" key="1">
    <source>
        <dbReference type="PROSITE" id="PS51186"/>
    </source>
</evidence>
<dbReference type="InterPro" id="IPR016181">
    <property type="entry name" value="Acyl_CoA_acyltransferase"/>
</dbReference>
<dbReference type="Pfam" id="PF13527">
    <property type="entry name" value="Acetyltransf_9"/>
    <property type="match status" value="1"/>
</dbReference>
<dbReference type="KEGG" id="pbj:VN24_14565"/>
<dbReference type="InterPro" id="IPR000182">
    <property type="entry name" value="GNAT_dom"/>
</dbReference>
<accession>A0A0D5NJW4</accession>
<organism evidence="2 3">
    <name type="scientific">Paenibacillus beijingensis</name>
    <dbReference type="NCBI Taxonomy" id="1126833"/>
    <lineage>
        <taxon>Bacteria</taxon>
        <taxon>Bacillati</taxon>
        <taxon>Bacillota</taxon>
        <taxon>Bacilli</taxon>
        <taxon>Bacillales</taxon>
        <taxon>Paenibacillaceae</taxon>
        <taxon>Paenibacillus</taxon>
    </lineage>
</organism>
<dbReference type="PATRIC" id="fig|1126833.4.peg.3182"/>
<dbReference type="STRING" id="1126833.VN24_14565"/>
<keyword evidence="3" id="KW-1185">Reference proteome</keyword>
<dbReference type="Gene3D" id="3.40.630.30">
    <property type="match status" value="1"/>
</dbReference>
<protein>
    <recommendedName>
        <fullName evidence="1">N-acetyltransferase domain-containing protein</fullName>
    </recommendedName>
</protein>
<dbReference type="InterPro" id="IPR051554">
    <property type="entry name" value="Acetyltransferase_Eis"/>
</dbReference>
<feature type="domain" description="N-acetyltransferase" evidence="1">
    <location>
        <begin position="1"/>
        <end position="141"/>
    </location>
</feature>
<reference evidence="3" key="2">
    <citation type="submission" date="2015-03" db="EMBL/GenBank/DDBJ databases">
        <title>Genome sequence of Paenibacillus beijingensis strain DSM 24997T.</title>
        <authorList>
            <person name="Kwak Y."/>
            <person name="Shin J.-H."/>
        </authorList>
    </citation>
    <scope>NUCLEOTIDE SEQUENCE [LARGE SCALE GENOMIC DNA]</scope>
    <source>
        <strain evidence="3">DSM 24997</strain>
    </source>
</reference>
<sequence length="386" mass="42774">MERVYDLLGNVFTVGRAFFQKRLDYDAAYDPETTWVATVEGELAASVQLFPYDMRVGEARLKIGGIGSVSSDPRFRGMGLVHGILLEMTEWMKKREYDLSLLFTGIHPFYEKVGWETVEEPRYELDAASVAGSYDDSVYRISSFSRSDLEEIMAVCDAYNAGNTNSRIRSAEYWDGLLKWSDNLFGSFLTARKKGRIVAYAIAGNEKDGAVELQECAFMDGEGAAMKPLFAALAAGETVKRLSAVIPEDGILSEALRSLGPVDVQIGNYSMWKIIGFAPMLRKLEPVFTRRLVEADEANRAVMPERVLLRCGGEKAVLAIGSHGAAVLPASETLEYDEEIKCTAAEFSAMLTQGSQVLTRESLKGHPVVRALFPGQRYAMWKTEAF</sequence>
<dbReference type="PANTHER" id="PTHR37817">
    <property type="entry name" value="N-ACETYLTRANSFERASE EIS"/>
    <property type="match status" value="1"/>
</dbReference>
<dbReference type="AlphaFoldDB" id="A0A0D5NJW4"/>
<dbReference type="PANTHER" id="PTHR37817:SF1">
    <property type="entry name" value="N-ACETYLTRANSFERASE EIS"/>
    <property type="match status" value="1"/>
</dbReference>
<evidence type="ECO:0000313" key="2">
    <source>
        <dbReference type="EMBL" id="AJY75561.1"/>
    </source>
</evidence>
<dbReference type="PROSITE" id="PS51186">
    <property type="entry name" value="GNAT"/>
    <property type="match status" value="1"/>
</dbReference>
<dbReference type="CDD" id="cd04301">
    <property type="entry name" value="NAT_SF"/>
    <property type="match status" value="1"/>
</dbReference>
<dbReference type="GO" id="GO:0034069">
    <property type="term" value="F:aminoglycoside N-acetyltransferase activity"/>
    <property type="evidence" value="ECO:0007669"/>
    <property type="project" value="TreeGrafter"/>
</dbReference>
<dbReference type="GO" id="GO:0030649">
    <property type="term" value="P:aminoglycoside antibiotic catabolic process"/>
    <property type="evidence" value="ECO:0007669"/>
    <property type="project" value="TreeGrafter"/>
</dbReference>
<gene>
    <name evidence="2" type="ORF">VN24_14565</name>
</gene>
<proteinExistence type="predicted"/>
<dbReference type="HOGENOM" id="CLU_715406_0_0_9"/>